<evidence type="ECO:0000313" key="3">
    <source>
        <dbReference type="Proteomes" id="UP000685013"/>
    </source>
</evidence>
<dbReference type="EMBL" id="JAGKQH010000011">
    <property type="protein sequence ID" value="KAG6589009.1"/>
    <property type="molecule type" value="Genomic_DNA"/>
</dbReference>
<comment type="caution">
    <text evidence="2">The sequence shown here is derived from an EMBL/GenBank/DDBJ whole genome shotgun (WGS) entry which is preliminary data.</text>
</comment>
<name>A0AAV6MYA9_9ROSI</name>
<protein>
    <submittedName>
        <fullName evidence="2">Uncharacterized protein</fullName>
    </submittedName>
</protein>
<feature type="compositionally biased region" description="Acidic residues" evidence="1">
    <location>
        <begin position="30"/>
        <end position="39"/>
    </location>
</feature>
<feature type="non-terminal residue" evidence="2">
    <location>
        <position position="1"/>
    </location>
</feature>
<feature type="compositionally biased region" description="Basic and acidic residues" evidence="1">
    <location>
        <begin position="50"/>
        <end position="59"/>
    </location>
</feature>
<feature type="compositionally biased region" description="Basic and acidic residues" evidence="1">
    <location>
        <begin position="18"/>
        <end position="27"/>
    </location>
</feature>
<dbReference type="AlphaFoldDB" id="A0AAV6MYA9"/>
<proteinExistence type="predicted"/>
<dbReference type="Proteomes" id="UP000685013">
    <property type="component" value="Chromosome 11"/>
</dbReference>
<evidence type="ECO:0000313" key="2">
    <source>
        <dbReference type="EMBL" id="KAG6589009.1"/>
    </source>
</evidence>
<gene>
    <name evidence="2" type="ORF">SDJN03_17574</name>
</gene>
<accession>A0AAV6MYA9</accession>
<organism evidence="2 3">
    <name type="scientific">Cucurbita argyrosperma subsp. sororia</name>
    <dbReference type="NCBI Taxonomy" id="37648"/>
    <lineage>
        <taxon>Eukaryota</taxon>
        <taxon>Viridiplantae</taxon>
        <taxon>Streptophyta</taxon>
        <taxon>Embryophyta</taxon>
        <taxon>Tracheophyta</taxon>
        <taxon>Spermatophyta</taxon>
        <taxon>Magnoliopsida</taxon>
        <taxon>eudicotyledons</taxon>
        <taxon>Gunneridae</taxon>
        <taxon>Pentapetalae</taxon>
        <taxon>rosids</taxon>
        <taxon>fabids</taxon>
        <taxon>Cucurbitales</taxon>
        <taxon>Cucurbitaceae</taxon>
        <taxon>Cucurbiteae</taxon>
        <taxon>Cucurbita</taxon>
    </lineage>
</organism>
<keyword evidence="3" id="KW-1185">Reference proteome</keyword>
<feature type="region of interest" description="Disordered" evidence="1">
    <location>
        <begin position="12"/>
        <end position="72"/>
    </location>
</feature>
<evidence type="ECO:0000256" key="1">
    <source>
        <dbReference type="SAM" id="MobiDB-lite"/>
    </source>
</evidence>
<reference evidence="2 3" key="1">
    <citation type="journal article" date="2021" name="Hortic Res">
        <title>The domestication of Cucurbita argyrosperma as revealed by the genome of its wild relative.</title>
        <authorList>
            <person name="Barrera-Redondo J."/>
            <person name="Sanchez-de la Vega G."/>
            <person name="Aguirre-Liguori J.A."/>
            <person name="Castellanos-Morales G."/>
            <person name="Gutierrez-Guerrero Y.T."/>
            <person name="Aguirre-Dugua X."/>
            <person name="Aguirre-Planter E."/>
            <person name="Tenaillon M.I."/>
            <person name="Lira-Saade R."/>
            <person name="Eguiarte L.E."/>
        </authorList>
    </citation>
    <scope>NUCLEOTIDE SEQUENCE [LARGE SCALE GENOMIC DNA]</scope>
    <source>
        <strain evidence="2">JBR-2021</strain>
    </source>
</reference>
<sequence>MACFFLKCGGSRQVPRIQNDDGSKKPMETQQDDTVDEAPVEISNQRQHQQRVDSKERKTTSLKRGGKSESSGWLAAWLEEAEGHGEKDEIKALKEAAKR</sequence>